<sequence length="528" mass="58309">MYPLFELVLMVHLYFSSLPEDKVPYVNSVGEKYRIRQLLHQLPPHDSEVRYCNGLCEEERRELRLFSSQRKREALGRGSVRQLPVNAASLPPIVCQNCEEPLSAGDMCVLASRAGPDCGWHPGCFTCHTCGELLVDLIYFYREGKLYCGRHHAESLKPRCTACDEIIFADECTEAEGQAWHMRHFCCFECDRQLGGQRYIMRDGRPYCLRCFDAMFAEFCDTCGEPVGVDQGQMSHEGQHWHATEACFRCATCRQSLLGRPFLPRKGLIYCSLQCSKGDSKSSSQRGNGSPSSSKGLVQTSAPTTTASNSPSRHSTIRQSPLLLRKQPPPLELDETMEECPPPPPLPTSGPPHEDEGDIYAANSTSFQRYSDSASSQGHSDTTATVRSDSPHSATRSDTPESQGSRHSSQAANATKAATVFSGGKSQGHKWPAYHSTIIWHTEEVCEFGVRVASGTHETLPSFTVPDTDGSATHRLLFAQLSWECEEAVVSGDILRTSDVRAPVSWLTVQSWGAGNASQASAITKYEP</sequence>
<evidence type="ECO:0000313" key="1">
    <source>
        <dbReference type="EMBL" id="KAH6927702.1"/>
    </source>
</evidence>
<evidence type="ECO:0000313" key="2">
    <source>
        <dbReference type="Proteomes" id="UP000821845"/>
    </source>
</evidence>
<comment type="caution">
    <text evidence="1">The sequence shown here is derived from an EMBL/GenBank/DDBJ whole genome shotgun (WGS) entry which is preliminary data.</text>
</comment>
<name>A0ACB7S0X1_HYAAI</name>
<accession>A0ACB7S0X1</accession>
<organism evidence="1 2">
    <name type="scientific">Hyalomma asiaticum</name>
    <name type="common">Tick</name>
    <dbReference type="NCBI Taxonomy" id="266040"/>
    <lineage>
        <taxon>Eukaryota</taxon>
        <taxon>Metazoa</taxon>
        <taxon>Ecdysozoa</taxon>
        <taxon>Arthropoda</taxon>
        <taxon>Chelicerata</taxon>
        <taxon>Arachnida</taxon>
        <taxon>Acari</taxon>
        <taxon>Parasitiformes</taxon>
        <taxon>Ixodida</taxon>
        <taxon>Ixodoidea</taxon>
        <taxon>Ixodidae</taxon>
        <taxon>Hyalomminae</taxon>
        <taxon>Hyalomma</taxon>
    </lineage>
</organism>
<protein>
    <submittedName>
        <fullName evidence="1">Uncharacterized protein</fullName>
    </submittedName>
</protein>
<proteinExistence type="predicted"/>
<gene>
    <name evidence="1" type="ORF">HPB50_007389</name>
</gene>
<dbReference type="Proteomes" id="UP000821845">
    <property type="component" value="Chromosome 6"/>
</dbReference>
<reference evidence="1" key="1">
    <citation type="submission" date="2020-05" db="EMBL/GenBank/DDBJ databases">
        <title>Large-scale comparative analyses of tick genomes elucidate their genetic diversity and vector capacities.</title>
        <authorList>
            <person name="Jia N."/>
            <person name="Wang J."/>
            <person name="Shi W."/>
            <person name="Du L."/>
            <person name="Sun Y."/>
            <person name="Zhan W."/>
            <person name="Jiang J."/>
            <person name="Wang Q."/>
            <person name="Zhang B."/>
            <person name="Ji P."/>
            <person name="Sakyi L.B."/>
            <person name="Cui X."/>
            <person name="Yuan T."/>
            <person name="Jiang B."/>
            <person name="Yang W."/>
            <person name="Lam T.T.-Y."/>
            <person name="Chang Q."/>
            <person name="Ding S."/>
            <person name="Wang X."/>
            <person name="Zhu J."/>
            <person name="Ruan X."/>
            <person name="Zhao L."/>
            <person name="Wei J."/>
            <person name="Que T."/>
            <person name="Du C."/>
            <person name="Cheng J."/>
            <person name="Dai P."/>
            <person name="Han X."/>
            <person name="Huang E."/>
            <person name="Gao Y."/>
            <person name="Liu J."/>
            <person name="Shao H."/>
            <person name="Ye R."/>
            <person name="Li L."/>
            <person name="Wei W."/>
            <person name="Wang X."/>
            <person name="Wang C."/>
            <person name="Yang T."/>
            <person name="Huo Q."/>
            <person name="Li W."/>
            <person name="Guo W."/>
            <person name="Chen H."/>
            <person name="Zhou L."/>
            <person name="Ni X."/>
            <person name="Tian J."/>
            <person name="Zhou Y."/>
            <person name="Sheng Y."/>
            <person name="Liu T."/>
            <person name="Pan Y."/>
            <person name="Xia L."/>
            <person name="Li J."/>
            <person name="Zhao F."/>
            <person name="Cao W."/>
        </authorList>
    </citation>
    <scope>NUCLEOTIDE SEQUENCE</scope>
    <source>
        <strain evidence="1">Hyas-2018</strain>
    </source>
</reference>
<keyword evidence="2" id="KW-1185">Reference proteome</keyword>
<dbReference type="EMBL" id="CM023486">
    <property type="protein sequence ID" value="KAH6927702.1"/>
    <property type="molecule type" value="Genomic_DNA"/>
</dbReference>